<dbReference type="GO" id="GO:0007602">
    <property type="term" value="P:phototransduction"/>
    <property type="evidence" value="ECO:0000318"/>
    <property type="project" value="GO_Central"/>
</dbReference>
<keyword evidence="11" id="KW-0675">Receptor</keyword>
<keyword evidence="3" id="KW-0600">Photoreceptor protein</keyword>
<protein>
    <submittedName>
        <fullName evidence="16">Pteropsin9</fullName>
    </submittedName>
</protein>
<evidence type="ECO:0000256" key="13">
    <source>
        <dbReference type="ARBA" id="ARBA00023305"/>
    </source>
</evidence>
<dbReference type="CDD" id="cd14969">
    <property type="entry name" value="7tmA_Opsins_type2_animals"/>
    <property type="match status" value="1"/>
</dbReference>
<name>E9FU92_DAPPU</name>
<dbReference type="GO" id="GO:0001750">
    <property type="term" value="C:photoreceptor outer segment"/>
    <property type="evidence" value="ECO:0000318"/>
    <property type="project" value="GO_Central"/>
</dbReference>
<dbReference type="HOGENOM" id="CLU_029570_0_0_1"/>
<feature type="transmembrane region" description="Helical" evidence="14">
    <location>
        <begin position="84"/>
        <end position="106"/>
    </location>
</feature>
<keyword evidence="4" id="KW-0716">Sensory transduction</keyword>
<dbReference type="Gene3D" id="1.20.1070.10">
    <property type="entry name" value="Rhodopsin 7-helix transmembrane proteins"/>
    <property type="match status" value="1"/>
</dbReference>
<dbReference type="PRINTS" id="PR00237">
    <property type="entry name" value="GPCRRHODOPSN"/>
</dbReference>
<dbReference type="FunFam" id="1.20.1070.10:FF:000320">
    <property type="entry name" value="Pteropsin4"/>
    <property type="match status" value="1"/>
</dbReference>
<evidence type="ECO:0000256" key="1">
    <source>
        <dbReference type="ARBA" id="ARBA00004141"/>
    </source>
</evidence>
<dbReference type="SUPFAM" id="SSF81321">
    <property type="entry name" value="Family A G protein-coupled receptor-like"/>
    <property type="match status" value="1"/>
</dbReference>
<evidence type="ECO:0000256" key="14">
    <source>
        <dbReference type="SAM" id="Phobius"/>
    </source>
</evidence>
<evidence type="ECO:0000313" key="17">
    <source>
        <dbReference type="Proteomes" id="UP000000305"/>
    </source>
</evidence>
<gene>
    <name evidence="16" type="primary">PTEROPSIN9</name>
    <name evidence="16" type="ORF">DAPPUDRAFT_346986</name>
</gene>
<evidence type="ECO:0000256" key="8">
    <source>
        <dbReference type="ARBA" id="ARBA00022991"/>
    </source>
</evidence>
<dbReference type="InterPro" id="IPR027430">
    <property type="entry name" value="Retinal_BS"/>
</dbReference>
<keyword evidence="13" id="KW-0844">Vision</keyword>
<dbReference type="eggNOG" id="KOG3656">
    <property type="taxonomic scope" value="Eukaryota"/>
</dbReference>
<feature type="transmembrane region" description="Helical" evidence="14">
    <location>
        <begin position="205"/>
        <end position="225"/>
    </location>
</feature>
<organism evidence="16 17">
    <name type="scientific">Daphnia pulex</name>
    <name type="common">Water flea</name>
    <dbReference type="NCBI Taxonomy" id="6669"/>
    <lineage>
        <taxon>Eukaryota</taxon>
        <taxon>Metazoa</taxon>
        <taxon>Ecdysozoa</taxon>
        <taxon>Arthropoda</taxon>
        <taxon>Crustacea</taxon>
        <taxon>Branchiopoda</taxon>
        <taxon>Diplostraca</taxon>
        <taxon>Cladocera</taxon>
        <taxon>Anomopoda</taxon>
        <taxon>Daphniidae</taxon>
        <taxon>Daphnia</taxon>
    </lineage>
</organism>
<dbReference type="GO" id="GO:0007186">
    <property type="term" value="P:G protein-coupled receptor signaling pathway"/>
    <property type="evidence" value="ECO:0000318"/>
    <property type="project" value="GO_Central"/>
</dbReference>
<dbReference type="OrthoDB" id="2101615at2759"/>
<dbReference type="PROSITE" id="PS50262">
    <property type="entry name" value="G_PROTEIN_RECEP_F1_2"/>
    <property type="match status" value="1"/>
</dbReference>
<sequence>MAIEANITSPLLGFVADVITSHLRKSDDDFSSNSSTELLLFDSGGIAGDGNRPFIIGEYFGEDADDPLAANNLLMPTWAYRLTAAYLLLISVLGLIMNVVVVIVILNDSQRMTPLNWMLLNLACSDGAIAGFGTPISTAAALEFGWPFSQELCVAYAMIMSTAGIGSITTLTALAIWRCQLVVCCPAKRKSAFTNHSGRLGCRQGVILLVIIWIYALAITCPPLFGWGRYDREAAHISCSVNWESKTNNNRSYILYMFCMGLVVPLAVIIISYVRILRVVQKQSGNVHRHRRDAAEKRVTMMVACMIAAFMAAWTPYSILALFETFIGQDNHSTYYSSRINNATNFSSAFPDGDLSYVGTISPAFATIPSLFAKTSAVLNPLIYGLLNTQFRLAWERFSLRFLGRFQCHRTQGVSGQHGANHHKTRRNVRKYLPNCYGDSRSLKPTPTVHLPMKEMVVSHAEQKVKTAQEQASSSVTKITTIPLISSDNQTIVSCPSSIMANCQQHETNQANHQQAARPDKVVDHQHLLQPNRLSSLLSLSLPSVLISTPNLPCSAQRQSAAEDQAMATCQQMTSGRIRDQQQQSDSFVVVGLLSRSADCYHHHTGDVEQFVFLDSTVDELGLTARSASP</sequence>
<proteinExistence type="inferred from homology"/>
<comment type="subcellular location">
    <subcellularLocation>
        <location evidence="1">Membrane</location>
        <topology evidence="1">Multi-pass membrane protein</topology>
    </subcellularLocation>
</comment>
<keyword evidence="12" id="KW-0807">Transducer</keyword>
<evidence type="ECO:0000256" key="10">
    <source>
        <dbReference type="ARBA" id="ARBA00023136"/>
    </source>
</evidence>
<dbReference type="GO" id="GO:0005886">
    <property type="term" value="C:plasma membrane"/>
    <property type="evidence" value="ECO:0000318"/>
    <property type="project" value="GO_Central"/>
</dbReference>
<evidence type="ECO:0000256" key="3">
    <source>
        <dbReference type="ARBA" id="ARBA00022543"/>
    </source>
</evidence>
<evidence type="ECO:0000256" key="7">
    <source>
        <dbReference type="ARBA" id="ARBA00022989"/>
    </source>
</evidence>
<keyword evidence="7 14" id="KW-1133">Transmembrane helix</keyword>
<evidence type="ECO:0000256" key="12">
    <source>
        <dbReference type="ARBA" id="ARBA00023224"/>
    </source>
</evidence>
<keyword evidence="8" id="KW-0157">Chromophore</keyword>
<dbReference type="InterPro" id="IPR050125">
    <property type="entry name" value="GPCR_opsins"/>
</dbReference>
<dbReference type="PANTHER" id="PTHR24240">
    <property type="entry name" value="OPSIN"/>
    <property type="match status" value="1"/>
</dbReference>
<evidence type="ECO:0000256" key="6">
    <source>
        <dbReference type="ARBA" id="ARBA00022925"/>
    </source>
</evidence>
<dbReference type="Pfam" id="PF00001">
    <property type="entry name" value="7tm_1"/>
    <property type="match status" value="1"/>
</dbReference>
<evidence type="ECO:0000256" key="5">
    <source>
        <dbReference type="ARBA" id="ARBA00022692"/>
    </source>
</evidence>
<dbReference type="AlphaFoldDB" id="E9FU92"/>
<comment type="similarity">
    <text evidence="2">Belongs to the G-protein coupled receptor 1 family.</text>
</comment>
<evidence type="ECO:0000256" key="2">
    <source>
        <dbReference type="ARBA" id="ARBA00010663"/>
    </source>
</evidence>
<evidence type="ECO:0000313" key="16">
    <source>
        <dbReference type="EMBL" id="EFX89511.1"/>
    </source>
</evidence>
<dbReference type="KEGG" id="dpx:DAPPUDRAFT_346986"/>
<dbReference type="InterPro" id="IPR000276">
    <property type="entry name" value="GPCR_Rhodpsn"/>
</dbReference>
<dbReference type="Proteomes" id="UP000000305">
    <property type="component" value="Unassembled WGS sequence"/>
</dbReference>
<keyword evidence="10 14" id="KW-0472">Membrane</keyword>
<feature type="transmembrane region" description="Helical" evidence="14">
    <location>
        <begin position="154"/>
        <end position="184"/>
    </location>
</feature>
<reference evidence="16 17" key="1">
    <citation type="journal article" date="2011" name="Science">
        <title>The ecoresponsive genome of Daphnia pulex.</title>
        <authorList>
            <person name="Colbourne J.K."/>
            <person name="Pfrender M.E."/>
            <person name="Gilbert D."/>
            <person name="Thomas W.K."/>
            <person name="Tucker A."/>
            <person name="Oakley T.H."/>
            <person name="Tokishita S."/>
            <person name="Aerts A."/>
            <person name="Arnold G.J."/>
            <person name="Basu M.K."/>
            <person name="Bauer D.J."/>
            <person name="Caceres C.E."/>
            <person name="Carmel L."/>
            <person name="Casola C."/>
            <person name="Choi J.H."/>
            <person name="Detter J.C."/>
            <person name="Dong Q."/>
            <person name="Dusheyko S."/>
            <person name="Eads B.D."/>
            <person name="Frohlich T."/>
            <person name="Geiler-Samerotte K.A."/>
            <person name="Gerlach D."/>
            <person name="Hatcher P."/>
            <person name="Jogdeo S."/>
            <person name="Krijgsveld J."/>
            <person name="Kriventseva E.V."/>
            <person name="Kultz D."/>
            <person name="Laforsch C."/>
            <person name="Lindquist E."/>
            <person name="Lopez J."/>
            <person name="Manak J.R."/>
            <person name="Muller J."/>
            <person name="Pangilinan J."/>
            <person name="Patwardhan R.P."/>
            <person name="Pitluck S."/>
            <person name="Pritham E.J."/>
            <person name="Rechtsteiner A."/>
            <person name="Rho M."/>
            <person name="Rogozin I.B."/>
            <person name="Sakarya O."/>
            <person name="Salamov A."/>
            <person name="Schaack S."/>
            <person name="Shapiro H."/>
            <person name="Shiga Y."/>
            <person name="Skalitzky C."/>
            <person name="Smith Z."/>
            <person name="Souvorov A."/>
            <person name="Sung W."/>
            <person name="Tang Z."/>
            <person name="Tsuchiya D."/>
            <person name="Tu H."/>
            <person name="Vos H."/>
            <person name="Wang M."/>
            <person name="Wolf Y.I."/>
            <person name="Yamagata H."/>
            <person name="Yamada T."/>
            <person name="Ye Y."/>
            <person name="Shaw J.R."/>
            <person name="Andrews J."/>
            <person name="Crease T.J."/>
            <person name="Tang H."/>
            <person name="Lucas S.M."/>
            <person name="Robertson H.M."/>
            <person name="Bork P."/>
            <person name="Koonin E.V."/>
            <person name="Zdobnov E.M."/>
            <person name="Grigoriev I.V."/>
            <person name="Lynch M."/>
            <person name="Boore J.L."/>
        </authorList>
    </citation>
    <scope>NUCLEOTIDE SEQUENCE [LARGE SCALE GENOMIC DNA]</scope>
</reference>
<accession>E9FU92</accession>
<feature type="domain" description="G-protein coupled receptors family 1 profile" evidence="15">
    <location>
        <begin position="97"/>
        <end position="384"/>
    </location>
</feature>
<keyword evidence="5 14" id="KW-0812">Transmembrane</keyword>
<dbReference type="GO" id="GO:0071482">
    <property type="term" value="P:cellular response to light stimulus"/>
    <property type="evidence" value="ECO:0000318"/>
    <property type="project" value="GO_Central"/>
</dbReference>
<keyword evidence="6" id="KW-0681">Retinal protein</keyword>
<dbReference type="InterPro" id="IPR017452">
    <property type="entry name" value="GPCR_Rhodpsn_7TM"/>
</dbReference>
<evidence type="ECO:0000259" key="15">
    <source>
        <dbReference type="PROSITE" id="PS50262"/>
    </source>
</evidence>
<keyword evidence="9" id="KW-0297">G-protein coupled receptor</keyword>
<dbReference type="GO" id="GO:0008020">
    <property type="term" value="F:G protein-coupled photoreceptor activity"/>
    <property type="evidence" value="ECO:0000318"/>
    <property type="project" value="GO_Central"/>
</dbReference>
<dbReference type="EMBL" id="GL732524">
    <property type="protein sequence ID" value="EFX89511.1"/>
    <property type="molecule type" value="Genomic_DNA"/>
</dbReference>
<feature type="transmembrane region" description="Helical" evidence="14">
    <location>
        <begin position="299"/>
        <end position="323"/>
    </location>
</feature>
<evidence type="ECO:0000256" key="11">
    <source>
        <dbReference type="ARBA" id="ARBA00023170"/>
    </source>
</evidence>
<feature type="transmembrane region" description="Helical" evidence="14">
    <location>
        <begin position="118"/>
        <end position="142"/>
    </location>
</feature>
<feature type="transmembrane region" description="Helical" evidence="14">
    <location>
        <begin position="253"/>
        <end position="274"/>
    </location>
</feature>
<keyword evidence="17" id="KW-1185">Reference proteome</keyword>
<dbReference type="PROSITE" id="PS00238">
    <property type="entry name" value="OPSIN"/>
    <property type="match status" value="1"/>
</dbReference>
<dbReference type="GO" id="GO:0007601">
    <property type="term" value="P:visual perception"/>
    <property type="evidence" value="ECO:0007669"/>
    <property type="project" value="UniProtKB-KW"/>
</dbReference>
<evidence type="ECO:0000256" key="9">
    <source>
        <dbReference type="ARBA" id="ARBA00023040"/>
    </source>
</evidence>
<evidence type="ECO:0000256" key="4">
    <source>
        <dbReference type="ARBA" id="ARBA00022606"/>
    </source>
</evidence>
<dbReference type="InParanoid" id="E9FU92"/>